<sequence length="501" mass="52651" precursor="true">MNSKPWNIAGLALVAAAVGAVGMMASEHAVGLENDKTAPPPAINQTVTAPVRALSQAFEAVAAQVKPAVVSVYSEKLVKMNSGDGELPDMFRQFFGQEFQGQQSPSPQGRLHQYSVPQRGMGSGMILDKEGHILTNYHVVKDVDKVKVKLADKREFQAEVVGTDPKSDVAIIRIKGKVPDNLPTVKLGSSSALKVGDWVMAVGAPFGLTQTVTAGIISATGRNDVGIADYEDFLQTDAAINPGNSGGPLVNMDGEVIGMNTAIATGLGQFAGVGFAIPSDMIQGFVPTLTKGGTITRGFLGIGIQDLNDTLATQFKVHDTKGALISQVNKDTPASNAGLKAGDVIVNYNGKAIDSTIDLRKWVAATTPNTKVPVELMRDGKEVKVDVTVGKMPMKEIASANKENAQPSDAGQLGLRVEPLTSELAQEFGYTGEHGVLIRGVDPGSPAAMASLQPGDLITEANRQPVASVDDLKNALSKSKDTALLLIKRKDASMYVSLKLG</sequence>
<dbReference type="Proteomes" id="UP000005824">
    <property type="component" value="Unassembled WGS sequence"/>
</dbReference>
<dbReference type="SUPFAM" id="SSF50494">
    <property type="entry name" value="Trypsin-like serine proteases"/>
    <property type="match status" value="1"/>
</dbReference>
<feature type="chain" id="PRO_5002802268" evidence="9">
    <location>
        <begin position="26"/>
        <end position="501"/>
    </location>
</feature>
<evidence type="ECO:0000256" key="4">
    <source>
        <dbReference type="ARBA" id="ARBA00022737"/>
    </source>
</evidence>
<feature type="signal peptide" evidence="9">
    <location>
        <begin position="1"/>
        <end position="25"/>
    </location>
</feature>
<dbReference type="InterPro" id="IPR036034">
    <property type="entry name" value="PDZ_sf"/>
</dbReference>
<evidence type="ECO:0000256" key="2">
    <source>
        <dbReference type="ARBA" id="ARBA00022670"/>
    </source>
</evidence>
<feature type="domain" description="PDZ" evidence="10">
    <location>
        <begin position="402"/>
        <end position="491"/>
    </location>
</feature>
<dbReference type="GO" id="GO:0004252">
    <property type="term" value="F:serine-type endopeptidase activity"/>
    <property type="evidence" value="ECO:0007669"/>
    <property type="project" value="InterPro"/>
</dbReference>
<dbReference type="GO" id="GO:0006508">
    <property type="term" value="P:proteolysis"/>
    <property type="evidence" value="ECO:0007669"/>
    <property type="project" value="UniProtKB-KW"/>
</dbReference>
<dbReference type="Pfam" id="PF13365">
    <property type="entry name" value="Trypsin_2"/>
    <property type="match status" value="1"/>
</dbReference>
<feature type="binding site" evidence="8">
    <location>
        <begin position="243"/>
        <end position="245"/>
    </location>
    <ligand>
        <name>substrate</name>
    </ligand>
</feature>
<evidence type="ECO:0000256" key="5">
    <source>
        <dbReference type="ARBA" id="ARBA00022801"/>
    </source>
</evidence>
<dbReference type="SUPFAM" id="SSF50156">
    <property type="entry name" value="PDZ domain-like"/>
    <property type="match status" value="2"/>
</dbReference>
<evidence type="ECO:0000256" key="6">
    <source>
        <dbReference type="ARBA" id="ARBA00022825"/>
    </source>
</evidence>
<dbReference type="EMBL" id="ABVL01000005">
    <property type="protein sequence ID" value="EDY20216.1"/>
    <property type="molecule type" value="Genomic_DNA"/>
</dbReference>
<dbReference type="InterPro" id="IPR011782">
    <property type="entry name" value="Pept_S1C_Do"/>
</dbReference>
<keyword evidence="12" id="KW-1185">Reference proteome</keyword>
<dbReference type="RefSeq" id="WP_006979465.1">
    <property type="nucleotide sequence ID" value="NZ_ABVL01000005.1"/>
</dbReference>
<dbReference type="InterPro" id="IPR001940">
    <property type="entry name" value="Peptidase_S1C"/>
</dbReference>
<dbReference type="Gene3D" id="2.40.10.120">
    <property type="match status" value="1"/>
</dbReference>
<evidence type="ECO:0000256" key="3">
    <source>
        <dbReference type="ARBA" id="ARBA00022729"/>
    </source>
</evidence>
<name>B4CZQ2_9BACT</name>
<accession>B4CZQ2</accession>
<organism evidence="11 12">
    <name type="scientific">Chthoniobacter flavus Ellin428</name>
    <dbReference type="NCBI Taxonomy" id="497964"/>
    <lineage>
        <taxon>Bacteria</taxon>
        <taxon>Pseudomonadati</taxon>
        <taxon>Verrucomicrobiota</taxon>
        <taxon>Spartobacteria</taxon>
        <taxon>Chthoniobacterales</taxon>
        <taxon>Chthoniobacteraceae</taxon>
        <taxon>Chthoniobacter</taxon>
    </lineage>
</organism>
<feature type="binding site" evidence="8">
    <location>
        <position position="168"/>
    </location>
    <ligand>
        <name>substrate</name>
    </ligand>
</feature>
<keyword evidence="11" id="KW-0560">Oxidoreductase</keyword>
<dbReference type="InterPro" id="IPR009003">
    <property type="entry name" value="Peptidase_S1_PA"/>
</dbReference>
<evidence type="ECO:0000313" key="11">
    <source>
        <dbReference type="EMBL" id="EDY20216.1"/>
    </source>
</evidence>
<feature type="domain" description="PDZ" evidence="10">
    <location>
        <begin position="296"/>
        <end position="355"/>
    </location>
</feature>
<dbReference type="AlphaFoldDB" id="B4CZQ2"/>
<dbReference type="Gene3D" id="2.30.42.10">
    <property type="match status" value="2"/>
</dbReference>
<protein>
    <submittedName>
        <fullName evidence="11">Protease Do</fullName>
        <ecNumber evidence="11">1.3.1.74</ecNumber>
    </submittedName>
</protein>
<evidence type="ECO:0000313" key="12">
    <source>
        <dbReference type="Proteomes" id="UP000005824"/>
    </source>
</evidence>
<dbReference type="PROSITE" id="PS50106">
    <property type="entry name" value="PDZ"/>
    <property type="match status" value="2"/>
</dbReference>
<keyword evidence="2 11" id="KW-0645">Protease</keyword>
<dbReference type="MEROPS" id="S01.453"/>
<evidence type="ECO:0000256" key="7">
    <source>
        <dbReference type="PIRSR" id="PIRSR611782-1"/>
    </source>
</evidence>
<feature type="active site" description="Charge relay system" evidence="7">
    <location>
        <position position="168"/>
    </location>
</feature>
<dbReference type="CDD" id="cd10839">
    <property type="entry name" value="cpPDZ1_DegP-like"/>
    <property type="match status" value="1"/>
</dbReference>
<evidence type="ECO:0000256" key="8">
    <source>
        <dbReference type="PIRSR" id="PIRSR611782-2"/>
    </source>
</evidence>
<reference evidence="11 12" key="1">
    <citation type="journal article" date="2011" name="J. Bacteriol.">
        <title>Genome sequence of Chthoniobacter flavus Ellin428, an aerobic heterotrophic soil bacterium.</title>
        <authorList>
            <person name="Kant R."/>
            <person name="van Passel M.W."/>
            <person name="Palva A."/>
            <person name="Lucas S."/>
            <person name="Lapidus A."/>
            <person name="Glavina Del Rio T."/>
            <person name="Dalin E."/>
            <person name="Tice H."/>
            <person name="Bruce D."/>
            <person name="Goodwin L."/>
            <person name="Pitluck S."/>
            <person name="Larimer F.W."/>
            <person name="Land M.L."/>
            <person name="Hauser L."/>
            <person name="Sangwan P."/>
            <person name="de Vos W.M."/>
            <person name="Janssen P.H."/>
            <person name="Smidt H."/>
        </authorList>
    </citation>
    <scope>NUCLEOTIDE SEQUENCE [LARGE SCALE GENOMIC DNA]</scope>
    <source>
        <strain evidence="11 12">Ellin428</strain>
    </source>
</reference>
<comment type="caution">
    <text evidence="11">The sequence shown here is derived from an EMBL/GenBank/DDBJ whole genome shotgun (WGS) entry which is preliminary data.</text>
</comment>
<dbReference type="EC" id="1.3.1.74" evidence="11"/>
<feature type="active site" description="Charge relay system" evidence="7">
    <location>
        <position position="138"/>
    </location>
</feature>
<evidence type="ECO:0000256" key="1">
    <source>
        <dbReference type="ARBA" id="ARBA00010541"/>
    </source>
</evidence>
<keyword evidence="4" id="KW-0677">Repeat</keyword>
<keyword evidence="6" id="KW-0720">Serine protease</keyword>
<dbReference type="SMART" id="SM00228">
    <property type="entry name" value="PDZ"/>
    <property type="match status" value="2"/>
</dbReference>
<comment type="similarity">
    <text evidence="1">Belongs to the peptidase S1C family.</text>
</comment>
<dbReference type="NCBIfam" id="TIGR02037">
    <property type="entry name" value="degP_htrA_DO"/>
    <property type="match status" value="1"/>
</dbReference>
<dbReference type="PANTHER" id="PTHR22939:SF129">
    <property type="entry name" value="SERINE PROTEASE HTRA2, MITOCHONDRIAL"/>
    <property type="match status" value="1"/>
</dbReference>
<proteinExistence type="inferred from homology"/>
<dbReference type="GO" id="GO:0032440">
    <property type="term" value="F:2-alkenal reductase [NAD(P)H] activity"/>
    <property type="evidence" value="ECO:0007669"/>
    <property type="project" value="UniProtKB-EC"/>
</dbReference>
<dbReference type="Pfam" id="PF13180">
    <property type="entry name" value="PDZ_2"/>
    <property type="match status" value="2"/>
</dbReference>
<gene>
    <name evidence="11" type="ORF">CfE428DRAFT_2140</name>
</gene>
<keyword evidence="5" id="KW-0378">Hydrolase</keyword>
<dbReference type="eggNOG" id="COG0265">
    <property type="taxonomic scope" value="Bacteria"/>
</dbReference>
<keyword evidence="3 9" id="KW-0732">Signal</keyword>
<feature type="active site" description="Charge relay system" evidence="7">
    <location>
        <position position="245"/>
    </location>
</feature>
<dbReference type="InterPro" id="IPR001478">
    <property type="entry name" value="PDZ"/>
</dbReference>
<dbReference type="PANTHER" id="PTHR22939">
    <property type="entry name" value="SERINE PROTEASE FAMILY S1C HTRA-RELATED"/>
    <property type="match status" value="1"/>
</dbReference>
<dbReference type="STRING" id="497964.CfE428DRAFT_2140"/>
<evidence type="ECO:0000259" key="10">
    <source>
        <dbReference type="PROSITE" id="PS50106"/>
    </source>
</evidence>
<feature type="binding site" evidence="8">
    <location>
        <position position="138"/>
    </location>
    <ligand>
        <name>substrate</name>
    </ligand>
</feature>
<evidence type="ECO:0000256" key="9">
    <source>
        <dbReference type="SAM" id="SignalP"/>
    </source>
</evidence>
<feature type="binding site" evidence="8">
    <location>
        <position position="75"/>
    </location>
    <ligand>
        <name>substrate</name>
    </ligand>
</feature>
<dbReference type="PRINTS" id="PR00834">
    <property type="entry name" value="PROTEASES2C"/>
</dbReference>
<dbReference type="InParanoid" id="B4CZQ2"/>